<keyword evidence="2" id="KW-0830">Ubiquinone</keyword>
<dbReference type="EMBL" id="GQ497137">
    <property type="protein sequence ID" value="ACV72093.1"/>
    <property type="molecule type" value="Genomic_DNA"/>
</dbReference>
<dbReference type="Pfam" id="PF00499">
    <property type="entry name" value="Oxidored_q3"/>
    <property type="match status" value="1"/>
</dbReference>
<keyword evidence="2" id="KW-0813">Transport</keyword>
<evidence type="ECO:0000313" key="3">
    <source>
        <dbReference type="EMBL" id="ACV72093.1"/>
    </source>
</evidence>
<comment type="subcellular location">
    <subcellularLocation>
        <location evidence="2">Mitochondrion membrane</location>
        <topology evidence="2">Multi-pass membrane protein</topology>
    </subcellularLocation>
</comment>
<sequence length="199" mass="22237">MLFQQSILCFIAGLACGAGFLVISSKSPVHSVLSLIFSFVLCSFVLLTLEIDILALIFLIVYVGAIAILFLFVVMILNVKVAEARANLFQYFPLGFFLLSLLYFDLGLLMPASFSVDVAHFIPFYLEWPKAVLSFGCLESIGFLLYTYFPFYLIGAGLLLLLAIVGAILLTLHRGVGVHRQEVSFQNRRDWVEVLHMVQ</sequence>
<keyword evidence="2" id="KW-1278">Translocase</keyword>
<dbReference type="PANTHER" id="PTHR33269">
    <property type="entry name" value="NADH-UBIQUINONE OXIDOREDUCTASE CHAIN 6"/>
    <property type="match status" value="1"/>
</dbReference>
<dbReference type="PANTHER" id="PTHR33269:SF17">
    <property type="entry name" value="NADH-UBIQUINONE OXIDOREDUCTASE CHAIN 6"/>
    <property type="match status" value="1"/>
</dbReference>
<protein>
    <recommendedName>
        <fullName evidence="2">NADH-ubiquinone oxidoreductase chain 6</fullName>
        <ecNumber evidence="2">7.1.1.2</ecNumber>
    </recommendedName>
</protein>
<keyword evidence="2" id="KW-0249">Electron transport</keyword>
<evidence type="ECO:0000256" key="1">
    <source>
        <dbReference type="ARBA" id="ARBA00005698"/>
    </source>
</evidence>
<dbReference type="InterPro" id="IPR001457">
    <property type="entry name" value="NADH_UbQ/plastoQ_OxRdtase_su6"/>
</dbReference>
<gene>
    <name evidence="3" type="primary">nad6</name>
</gene>
<dbReference type="GO" id="GO:0008137">
    <property type="term" value="F:NADH dehydrogenase (ubiquinone) activity"/>
    <property type="evidence" value="ECO:0007669"/>
    <property type="project" value="UniProtKB-UniRule"/>
</dbReference>
<geneLocation type="mitochondrion" evidence="3"/>
<keyword evidence="2" id="KW-0812">Transmembrane</keyword>
<feature type="transmembrane region" description="Helical" evidence="2">
    <location>
        <begin position="152"/>
        <end position="172"/>
    </location>
</feature>
<comment type="similarity">
    <text evidence="1 2">Belongs to the complex I subunit 6 family.</text>
</comment>
<dbReference type="RefSeq" id="YP_003495129.1">
    <property type="nucleotide sequence ID" value="NC_013935.1"/>
</dbReference>
<comment type="catalytic activity">
    <reaction evidence="2">
        <text>a ubiquinone + NADH + 5 H(+)(in) = a ubiquinol + NAD(+) + 4 H(+)(out)</text>
        <dbReference type="Rhea" id="RHEA:29091"/>
        <dbReference type="Rhea" id="RHEA-COMP:9565"/>
        <dbReference type="Rhea" id="RHEA-COMP:9566"/>
        <dbReference type="ChEBI" id="CHEBI:15378"/>
        <dbReference type="ChEBI" id="CHEBI:16389"/>
        <dbReference type="ChEBI" id="CHEBI:17976"/>
        <dbReference type="ChEBI" id="CHEBI:57540"/>
        <dbReference type="ChEBI" id="CHEBI:57945"/>
        <dbReference type="EC" id="7.1.1.2"/>
    </reaction>
</comment>
<evidence type="ECO:0000256" key="2">
    <source>
        <dbReference type="RuleBase" id="RU004430"/>
    </source>
</evidence>
<feature type="transmembrane region" description="Helical" evidence="2">
    <location>
        <begin position="7"/>
        <end position="23"/>
    </location>
</feature>
<dbReference type="GeneID" id="8847153"/>
<organism evidence="3">
    <name type="scientific">Pycnococcus provasolii</name>
    <dbReference type="NCBI Taxonomy" id="41880"/>
    <lineage>
        <taxon>Eukaryota</taxon>
        <taxon>Viridiplantae</taxon>
        <taxon>Chlorophyta</taxon>
        <taxon>Pseudoscourfieldiophyceae</taxon>
        <taxon>Pseudoscourfieldiales</taxon>
        <taxon>Pycnococcaceae</taxon>
        <taxon>Pycnococcus</taxon>
    </lineage>
</organism>
<dbReference type="AlphaFoldDB" id="D3W6W5"/>
<keyword evidence="2" id="KW-0472">Membrane</keyword>
<dbReference type="EC" id="7.1.1.2" evidence="2"/>
<feature type="transmembrane region" description="Helical" evidence="2">
    <location>
        <begin position="56"/>
        <end position="79"/>
    </location>
</feature>
<comment type="function">
    <text evidence="2">Core subunit of the mitochondrial membrane respiratory chain NADH dehydrogenase (Complex I) which catalyzes electron transfer from NADH through the respiratory chain, using ubiquinone as an electron acceptor. Essential for the catalytic activity and assembly of complex I.</text>
</comment>
<feature type="transmembrane region" description="Helical" evidence="2">
    <location>
        <begin position="91"/>
        <end position="116"/>
    </location>
</feature>
<reference evidence="3" key="1">
    <citation type="journal article" date="2010" name="J. Mol. Evol.">
        <title>A Deviant Genetic Code in the Reduced Mitochondrial Genome of the Picoplanktonic Green Alga Pycnococcus provasolii.</title>
        <authorList>
            <person name="Turmel M."/>
            <person name="Otis C."/>
            <person name="Lemieux C."/>
        </authorList>
    </citation>
    <scope>NUCLEOTIDE SEQUENCE</scope>
    <source>
        <strain evidence="3">CCMP 1203</strain>
    </source>
</reference>
<dbReference type="GO" id="GO:0031966">
    <property type="term" value="C:mitochondrial membrane"/>
    <property type="evidence" value="ECO:0007669"/>
    <property type="project" value="UniProtKB-SubCell"/>
</dbReference>
<keyword evidence="2" id="KW-1133">Transmembrane helix</keyword>
<keyword evidence="2 3" id="KW-0496">Mitochondrion</keyword>
<keyword evidence="2" id="KW-0520">NAD</keyword>
<proteinExistence type="inferred from homology"/>
<keyword evidence="2" id="KW-0679">Respiratory chain</keyword>
<dbReference type="Gene3D" id="1.20.120.1200">
    <property type="entry name" value="NADH-ubiquinone/plastoquinone oxidoreductase chain 6, subunit NuoJ"/>
    <property type="match status" value="1"/>
</dbReference>
<name>D3W6W5_9CHLO</name>
<dbReference type="InterPro" id="IPR042106">
    <property type="entry name" value="Nuo/plastoQ_OxRdtase_6_NuoJ"/>
</dbReference>
<feature type="transmembrane region" description="Helical" evidence="2">
    <location>
        <begin position="29"/>
        <end position="49"/>
    </location>
</feature>
<accession>D3W6W5</accession>